<dbReference type="Proteomes" id="UP001141259">
    <property type="component" value="Unassembled WGS sequence"/>
</dbReference>
<dbReference type="PANTHER" id="PTHR30472:SF67">
    <property type="entry name" value="PERMEASE OF ABC TRANSPORTER-RELATED"/>
    <property type="match status" value="1"/>
</dbReference>
<dbReference type="EMBL" id="JANYMP010000024">
    <property type="protein sequence ID" value="MCS7482426.1"/>
    <property type="molecule type" value="Genomic_DNA"/>
</dbReference>
<dbReference type="GO" id="GO:0033214">
    <property type="term" value="P:siderophore-iron import into cell"/>
    <property type="evidence" value="ECO:0007669"/>
    <property type="project" value="TreeGrafter"/>
</dbReference>
<comment type="similarity">
    <text evidence="2">Belongs to the binding-protein-dependent transport system permease family. FecCD subfamily.</text>
</comment>
<name>A0A9X2VTL6_9PSEU</name>
<evidence type="ECO:0000256" key="8">
    <source>
        <dbReference type="SAM" id="Phobius"/>
    </source>
</evidence>
<keyword evidence="3" id="KW-0813">Transport</keyword>
<feature type="transmembrane region" description="Helical" evidence="8">
    <location>
        <begin position="307"/>
        <end position="325"/>
    </location>
</feature>
<evidence type="ECO:0000256" key="1">
    <source>
        <dbReference type="ARBA" id="ARBA00004651"/>
    </source>
</evidence>
<feature type="transmembrane region" description="Helical" evidence="8">
    <location>
        <begin position="221"/>
        <end position="242"/>
    </location>
</feature>
<gene>
    <name evidence="9" type="ORF">NZH93_36750</name>
</gene>
<feature type="transmembrane region" description="Helical" evidence="8">
    <location>
        <begin position="32"/>
        <end position="54"/>
    </location>
</feature>
<keyword evidence="5 8" id="KW-0812">Transmembrane</keyword>
<keyword evidence="4" id="KW-1003">Cell membrane</keyword>
<evidence type="ECO:0000256" key="4">
    <source>
        <dbReference type="ARBA" id="ARBA00022475"/>
    </source>
</evidence>
<dbReference type="GO" id="GO:0022857">
    <property type="term" value="F:transmembrane transporter activity"/>
    <property type="evidence" value="ECO:0007669"/>
    <property type="project" value="InterPro"/>
</dbReference>
<evidence type="ECO:0000313" key="10">
    <source>
        <dbReference type="Proteomes" id="UP001141259"/>
    </source>
</evidence>
<proteinExistence type="inferred from homology"/>
<feature type="transmembrane region" description="Helical" evidence="8">
    <location>
        <begin position="94"/>
        <end position="111"/>
    </location>
</feature>
<feature type="transmembrane region" description="Helical" evidence="8">
    <location>
        <begin position="123"/>
        <end position="144"/>
    </location>
</feature>
<dbReference type="InterPro" id="IPR037294">
    <property type="entry name" value="ABC_BtuC-like"/>
</dbReference>
<feature type="transmembrane region" description="Helical" evidence="8">
    <location>
        <begin position="181"/>
        <end position="201"/>
    </location>
</feature>
<accession>A0A9X2VTL6</accession>
<dbReference type="FunFam" id="1.10.3470.10:FF:000001">
    <property type="entry name" value="Vitamin B12 ABC transporter permease BtuC"/>
    <property type="match status" value="1"/>
</dbReference>
<evidence type="ECO:0000256" key="3">
    <source>
        <dbReference type="ARBA" id="ARBA00022448"/>
    </source>
</evidence>
<keyword evidence="6 8" id="KW-1133">Transmembrane helix</keyword>
<feature type="transmembrane region" description="Helical" evidence="8">
    <location>
        <begin position="150"/>
        <end position="169"/>
    </location>
</feature>
<protein>
    <submittedName>
        <fullName evidence="9">Iron ABC transporter permease</fullName>
    </submittedName>
</protein>
<keyword evidence="10" id="KW-1185">Reference proteome</keyword>
<comment type="subcellular location">
    <subcellularLocation>
        <location evidence="1">Cell membrane</location>
        <topology evidence="1">Multi-pass membrane protein</topology>
    </subcellularLocation>
</comment>
<dbReference type="Gene3D" id="1.10.3470.10">
    <property type="entry name" value="ABC transporter involved in vitamin B12 uptake, BtuC"/>
    <property type="match status" value="1"/>
</dbReference>
<keyword evidence="7 8" id="KW-0472">Membrane</keyword>
<dbReference type="GO" id="GO:0005886">
    <property type="term" value="C:plasma membrane"/>
    <property type="evidence" value="ECO:0007669"/>
    <property type="project" value="UniProtKB-SubCell"/>
</dbReference>
<evidence type="ECO:0000256" key="6">
    <source>
        <dbReference type="ARBA" id="ARBA00022989"/>
    </source>
</evidence>
<feature type="transmembrane region" description="Helical" evidence="8">
    <location>
        <begin position="337"/>
        <end position="357"/>
    </location>
</feature>
<organism evidence="9 10">
    <name type="scientific">Umezawaea endophytica</name>
    <dbReference type="NCBI Taxonomy" id="1654476"/>
    <lineage>
        <taxon>Bacteria</taxon>
        <taxon>Bacillati</taxon>
        <taxon>Actinomycetota</taxon>
        <taxon>Actinomycetes</taxon>
        <taxon>Pseudonocardiales</taxon>
        <taxon>Pseudonocardiaceae</taxon>
        <taxon>Umezawaea</taxon>
    </lineage>
</organism>
<dbReference type="Pfam" id="PF01032">
    <property type="entry name" value="FecCD"/>
    <property type="match status" value="1"/>
</dbReference>
<dbReference type="CDD" id="cd06550">
    <property type="entry name" value="TM_ABC_iron-siderophores_like"/>
    <property type="match status" value="1"/>
</dbReference>
<evidence type="ECO:0000256" key="7">
    <source>
        <dbReference type="ARBA" id="ARBA00023136"/>
    </source>
</evidence>
<feature type="transmembrane region" description="Helical" evidence="8">
    <location>
        <begin position="269"/>
        <end position="295"/>
    </location>
</feature>
<evidence type="ECO:0000313" key="9">
    <source>
        <dbReference type="EMBL" id="MCS7482426.1"/>
    </source>
</evidence>
<dbReference type="PANTHER" id="PTHR30472">
    <property type="entry name" value="FERRIC ENTEROBACTIN TRANSPORT SYSTEM PERMEASE PROTEIN"/>
    <property type="match status" value="1"/>
</dbReference>
<reference evidence="9" key="1">
    <citation type="submission" date="2022-08" db="EMBL/GenBank/DDBJ databases">
        <authorList>
            <person name="Tistechok S."/>
            <person name="Samborskyy M."/>
            <person name="Roman I."/>
        </authorList>
    </citation>
    <scope>NUCLEOTIDE SEQUENCE</scope>
    <source>
        <strain evidence="9">DSM 103496</strain>
    </source>
</reference>
<comment type="caution">
    <text evidence="9">The sequence shown here is derived from an EMBL/GenBank/DDBJ whole genome shotgun (WGS) entry which is preliminary data.</text>
</comment>
<dbReference type="InterPro" id="IPR000522">
    <property type="entry name" value="ABC_transptr_permease_BtuC"/>
</dbReference>
<evidence type="ECO:0000256" key="2">
    <source>
        <dbReference type="ARBA" id="ARBA00007935"/>
    </source>
</evidence>
<dbReference type="SUPFAM" id="SSF81345">
    <property type="entry name" value="ABC transporter involved in vitamin B12 uptake, BtuC"/>
    <property type="match status" value="1"/>
</dbReference>
<dbReference type="RefSeq" id="WP_259627893.1">
    <property type="nucleotide sequence ID" value="NZ_JANYMP010000024.1"/>
</dbReference>
<evidence type="ECO:0000256" key="5">
    <source>
        <dbReference type="ARBA" id="ARBA00022692"/>
    </source>
</evidence>
<sequence>MADPVALLDPAVEPVVAPSSADEPRDAGGRRVVVLLLCVLVLLVSLVIALRVGLGGGMGWAEIGRSVGTRFGLPVQPLPRLADSLIWDLRVPRVLLAALVGAALAVCGAALQSVTRNALADPYLLGVSSGASTGAVVVVLLGFAGSQLGMTGGAFLGALLSFALLMLLLRRRGLDSVRIVLTGVVVGQLFTAITSLVLMSSGDADSTRALTYWLLGSMAPARWQAVVLCAIACGVGLLVVWLHSAALDGFAFGVDTAASLGIDVRTVRMVLLVTTSLLTAVAVAAVGAIGFVGLIVPHGVRFLVGPLHRFLLPLSAVVGATFLVWTDALARVAFAPLEVPVGVFTALIGVPLFLLILRERGEL</sequence>
<dbReference type="AlphaFoldDB" id="A0A9X2VTL6"/>